<dbReference type="InterPro" id="IPR017517">
    <property type="entry name" value="Maleyloyr_isom"/>
</dbReference>
<dbReference type="SUPFAM" id="SSF109854">
    <property type="entry name" value="DinB/YfiT-like putative metalloenzymes"/>
    <property type="match status" value="1"/>
</dbReference>
<dbReference type="RefSeq" id="WP_090770662.1">
    <property type="nucleotide sequence ID" value="NZ_FNFB01000021.1"/>
</dbReference>
<sequence>MTDRAEQTIRELRAEFDALASKVKGYGPDELTRPSGAAEWDVSQVLSHLGSGAEIMLATLDGTLDGTGTPDGDAMRAIWARWDSMSPAERAEGFVTANEALLQRLEGLDTQTREDLRVELGFLPEPASVATLTGMRLSEFAHHSWDVEVAFDPSAQLPEGAAELLLDQAGGMLGFLGKPEELGGRRVSVAVRTTSPDRSFGLDVGEAVSITDVPAEPDAVLTAPAEWFLRLVYGRHSPEHTPSSVDLSGDGVILDDLRRVFPGF</sequence>
<evidence type="ECO:0000313" key="3">
    <source>
        <dbReference type="Proteomes" id="UP000198683"/>
    </source>
</evidence>
<dbReference type="InterPro" id="IPR034660">
    <property type="entry name" value="DinB/YfiT-like"/>
</dbReference>
<evidence type="ECO:0000313" key="2">
    <source>
        <dbReference type="EMBL" id="SDL43550.1"/>
    </source>
</evidence>
<gene>
    <name evidence="2" type="ORF">SAMN05421874_12199</name>
</gene>
<dbReference type="STRING" id="683260.SAMN05421874_12199"/>
<organism evidence="2 3">
    <name type="scientific">Nonomuraea maritima</name>
    <dbReference type="NCBI Taxonomy" id="683260"/>
    <lineage>
        <taxon>Bacteria</taxon>
        <taxon>Bacillati</taxon>
        <taxon>Actinomycetota</taxon>
        <taxon>Actinomycetes</taxon>
        <taxon>Streptosporangiales</taxon>
        <taxon>Streptosporangiaceae</taxon>
        <taxon>Nonomuraea</taxon>
    </lineage>
</organism>
<dbReference type="Gene3D" id="1.20.120.450">
    <property type="entry name" value="dinb family like domain"/>
    <property type="match status" value="1"/>
</dbReference>
<feature type="domain" description="Mycothiol-dependent maleylpyruvate isomerase metal-binding" evidence="1">
    <location>
        <begin position="12"/>
        <end position="148"/>
    </location>
</feature>
<reference evidence="2 3" key="1">
    <citation type="submission" date="2016-10" db="EMBL/GenBank/DDBJ databases">
        <authorList>
            <person name="de Groot N.N."/>
        </authorList>
    </citation>
    <scope>NUCLEOTIDE SEQUENCE [LARGE SCALE GENOMIC DNA]</scope>
    <source>
        <strain evidence="2 3">CGMCC 4.5681</strain>
    </source>
</reference>
<dbReference type="Pfam" id="PF11716">
    <property type="entry name" value="MDMPI_N"/>
    <property type="match status" value="1"/>
</dbReference>
<dbReference type="Proteomes" id="UP000198683">
    <property type="component" value="Unassembled WGS sequence"/>
</dbReference>
<dbReference type="InterPro" id="IPR024344">
    <property type="entry name" value="MDMPI_metal-binding"/>
</dbReference>
<dbReference type="EMBL" id="FNFB01000021">
    <property type="protein sequence ID" value="SDL43550.1"/>
    <property type="molecule type" value="Genomic_DNA"/>
</dbReference>
<accession>A0A1G9K0T3</accession>
<name>A0A1G9K0T3_9ACTN</name>
<dbReference type="OrthoDB" id="3213691at2"/>
<dbReference type="NCBIfam" id="TIGR03083">
    <property type="entry name" value="maleylpyruvate isomerase family mycothiol-dependent enzyme"/>
    <property type="match status" value="1"/>
</dbReference>
<dbReference type="GO" id="GO:0046872">
    <property type="term" value="F:metal ion binding"/>
    <property type="evidence" value="ECO:0007669"/>
    <property type="project" value="InterPro"/>
</dbReference>
<protein>
    <submittedName>
        <fullName evidence="2">TIGR03083 family protein</fullName>
    </submittedName>
</protein>
<keyword evidence="3" id="KW-1185">Reference proteome</keyword>
<dbReference type="AlphaFoldDB" id="A0A1G9K0T3"/>
<evidence type="ECO:0000259" key="1">
    <source>
        <dbReference type="Pfam" id="PF11716"/>
    </source>
</evidence>
<proteinExistence type="predicted"/>